<dbReference type="InterPro" id="IPR001647">
    <property type="entry name" value="HTH_TetR"/>
</dbReference>
<dbReference type="Gene3D" id="1.10.357.10">
    <property type="entry name" value="Tetracycline Repressor, domain 2"/>
    <property type="match status" value="1"/>
</dbReference>
<dbReference type="InterPro" id="IPR039532">
    <property type="entry name" value="TetR_C_Firmicutes"/>
</dbReference>
<dbReference type="PANTHER" id="PTHR43479">
    <property type="entry name" value="ACREF/ENVCD OPERON REPRESSOR-RELATED"/>
    <property type="match status" value="1"/>
</dbReference>
<gene>
    <name evidence="5" type="ORF">P9989_01405</name>
</gene>
<protein>
    <submittedName>
        <fullName evidence="5">TetR/AcrR family transcriptional regulator</fullName>
    </submittedName>
</protein>
<feature type="domain" description="HTH tetR-type" evidence="4">
    <location>
        <begin position="10"/>
        <end position="70"/>
    </location>
</feature>
<evidence type="ECO:0000313" key="5">
    <source>
        <dbReference type="EMBL" id="WFT75093.1"/>
    </source>
</evidence>
<keyword evidence="2 3" id="KW-0238">DNA-binding</keyword>
<keyword evidence="6" id="KW-1185">Reference proteome</keyword>
<dbReference type="RefSeq" id="WP_283077062.1">
    <property type="nucleotide sequence ID" value="NZ_CP121671.1"/>
</dbReference>
<dbReference type="Proteomes" id="UP001221597">
    <property type="component" value="Chromosome"/>
</dbReference>
<name>A0ABY8IXZ7_9BACI</name>
<accession>A0ABY8IXZ7</accession>
<dbReference type="PANTHER" id="PTHR43479:SF7">
    <property type="entry name" value="TETR-FAMILY TRANSCRIPTIONAL REGULATOR"/>
    <property type="match status" value="1"/>
</dbReference>
<dbReference type="PROSITE" id="PS50977">
    <property type="entry name" value="HTH_TETR_2"/>
    <property type="match status" value="1"/>
</dbReference>
<proteinExistence type="predicted"/>
<sequence length="195" mass="23188">MSKKQDPRVLRTQKRIKEAYLVLLANEDHENILIKQVTYEAKINRATFYRHFHDKDHLLQGMINENFEQLTNEVQACNSAFDFVKVKQPHPRFVQLLTSIKQRDSFFFIMLKKQKSLYFYRKFEALVHDSSLATLDIALAYKHEVKYSEHITRVFISTSILGIIRWWVEEKFPCEPAVLAQHITDMIDYGIYESK</sequence>
<reference evidence="5 6" key="1">
    <citation type="submission" date="2023-04" db="EMBL/GenBank/DDBJ databases">
        <title>Genome sequence of Halobacillus naozhouensis KACC 21980.</title>
        <authorList>
            <person name="Kim S."/>
            <person name="Heo J."/>
            <person name="Kwon S.-W."/>
        </authorList>
    </citation>
    <scope>NUCLEOTIDE SEQUENCE [LARGE SCALE GENOMIC DNA]</scope>
    <source>
        <strain evidence="5 6">KCTC 13234</strain>
    </source>
</reference>
<organism evidence="5 6">
    <name type="scientific">Halobacillus naozhouensis</name>
    <dbReference type="NCBI Taxonomy" id="554880"/>
    <lineage>
        <taxon>Bacteria</taxon>
        <taxon>Bacillati</taxon>
        <taxon>Bacillota</taxon>
        <taxon>Bacilli</taxon>
        <taxon>Bacillales</taxon>
        <taxon>Bacillaceae</taxon>
        <taxon>Halobacillus</taxon>
    </lineage>
</organism>
<feature type="DNA-binding region" description="H-T-H motif" evidence="3">
    <location>
        <begin position="33"/>
        <end position="52"/>
    </location>
</feature>
<evidence type="ECO:0000256" key="3">
    <source>
        <dbReference type="PROSITE-ProRule" id="PRU00335"/>
    </source>
</evidence>
<evidence type="ECO:0000313" key="6">
    <source>
        <dbReference type="Proteomes" id="UP001221597"/>
    </source>
</evidence>
<dbReference type="SUPFAM" id="SSF46689">
    <property type="entry name" value="Homeodomain-like"/>
    <property type="match status" value="1"/>
</dbReference>
<keyword evidence="1" id="KW-0678">Repressor</keyword>
<evidence type="ECO:0000256" key="2">
    <source>
        <dbReference type="ARBA" id="ARBA00023125"/>
    </source>
</evidence>
<dbReference type="EMBL" id="CP121671">
    <property type="protein sequence ID" value="WFT75093.1"/>
    <property type="molecule type" value="Genomic_DNA"/>
</dbReference>
<dbReference type="InterPro" id="IPR009057">
    <property type="entry name" value="Homeodomain-like_sf"/>
</dbReference>
<evidence type="ECO:0000256" key="1">
    <source>
        <dbReference type="ARBA" id="ARBA00022491"/>
    </source>
</evidence>
<dbReference type="InterPro" id="IPR050624">
    <property type="entry name" value="HTH-type_Tx_Regulator"/>
</dbReference>
<evidence type="ECO:0000259" key="4">
    <source>
        <dbReference type="PROSITE" id="PS50977"/>
    </source>
</evidence>
<dbReference type="Pfam" id="PF14278">
    <property type="entry name" value="TetR_C_8"/>
    <property type="match status" value="1"/>
</dbReference>